<dbReference type="Gramene" id="rna-AYBTSS11_LOCUS10822">
    <property type="protein sequence ID" value="CAJ1942407.1"/>
    <property type="gene ID" value="gene-AYBTSS11_LOCUS10822"/>
</dbReference>
<organism evidence="1 2">
    <name type="scientific">Sphenostylis stenocarpa</name>
    <dbReference type="NCBI Taxonomy" id="92480"/>
    <lineage>
        <taxon>Eukaryota</taxon>
        <taxon>Viridiplantae</taxon>
        <taxon>Streptophyta</taxon>
        <taxon>Embryophyta</taxon>
        <taxon>Tracheophyta</taxon>
        <taxon>Spermatophyta</taxon>
        <taxon>Magnoliopsida</taxon>
        <taxon>eudicotyledons</taxon>
        <taxon>Gunneridae</taxon>
        <taxon>Pentapetalae</taxon>
        <taxon>rosids</taxon>
        <taxon>fabids</taxon>
        <taxon>Fabales</taxon>
        <taxon>Fabaceae</taxon>
        <taxon>Papilionoideae</taxon>
        <taxon>50 kb inversion clade</taxon>
        <taxon>NPAAA clade</taxon>
        <taxon>indigoferoid/millettioid clade</taxon>
        <taxon>Phaseoleae</taxon>
        <taxon>Sphenostylis</taxon>
    </lineage>
</organism>
<proteinExistence type="predicted"/>
<accession>A0AA86SBK9</accession>
<dbReference type="EMBL" id="OY731400">
    <property type="protein sequence ID" value="CAJ1942407.1"/>
    <property type="molecule type" value="Genomic_DNA"/>
</dbReference>
<evidence type="ECO:0000313" key="2">
    <source>
        <dbReference type="Proteomes" id="UP001189624"/>
    </source>
</evidence>
<dbReference type="Proteomes" id="UP001189624">
    <property type="component" value="Chromosome 3"/>
</dbReference>
<name>A0AA86SBK9_9FABA</name>
<dbReference type="AlphaFoldDB" id="A0AA86SBK9"/>
<reference evidence="1" key="1">
    <citation type="submission" date="2023-10" db="EMBL/GenBank/DDBJ databases">
        <authorList>
            <person name="Domelevo Entfellner J.-B."/>
        </authorList>
    </citation>
    <scope>NUCLEOTIDE SEQUENCE</scope>
</reference>
<gene>
    <name evidence="1" type="ORF">AYBTSS11_LOCUS10822</name>
</gene>
<keyword evidence="2" id="KW-1185">Reference proteome</keyword>
<evidence type="ECO:0000313" key="1">
    <source>
        <dbReference type="EMBL" id="CAJ1942407.1"/>
    </source>
</evidence>
<protein>
    <submittedName>
        <fullName evidence="1">Uncharacterized protein</fullName>
    </submittedName>
</protein>
<sequence>MACMRDGSGYFQLAVHWDKFKKLNQLFLRQLYAQKYDPNPKKHRKLGSFCFQLRPRFLTTRGSSVQLPPPLMPLVLRGEKPGESLFHLSEPFSHGITAVNESRER</sequence>